<keyword evidence="3" id="KW-1185">Reference proteome</keyword>
<name>A0A1I3DKE0_9FLAO</name>
<evidence type="ECO:0000313" key="3">
    <source>
        <dbReference type="Proteomes" id="UP000198931"/>
    </source>
</evidence>
<evidence type="ECO:0000313" key="2">
    <source>
        <dbReference type="EMBL" id="SFH87156.1"/>
    </source>
</evidence>
<proteinExistence type="predicted"/>
<protein>
    <submittedName>
        <fullName evidence="2">Uncharacterized protein</fullName>
    </submittedName>
</protein>
<sequence length="145" mass="16986">MKKIIITLLISFIFLNCNAQKSASLYYQYNNQSTKSDSLGYISYLKEVPQKLQRKKNEILLLFNYAAFVNDKISINKKEYLFNDYRCGYLQIRILKKSNIKIYSDKKGTINLKLKKGFNFIIINGNFDNGLGIIYSEYYPVLECI</sequence>
<dbReference type="AlphaFoldDB" id="A0A1I3DKE0"/>
<dbReference type="EMBL" id="FOQT01000001">
    <property type="protein sequence ID" value="SFH87156.1"/>
    <property type="molecule type" value="Genomic_DNA"/>
</dbReference>
<reference evidence="2 3" key="1">
    <citation type="submission" date="2016-10" db="EMBL/GenBank/DDBJ databases">
        <authorList>
            <person name="de Groot N.N."/>
        </authorList>
    </citation>
    <scope>NUCLEOTIDE SEQUENCE [LARGE SCALE GENOMIC DNA]</scope>
    <source>
        <strain evidence="2 3">DSM 26000</strain>
    </source>
</reference>
<feature type="signal peptide" evidence="1">
    <location>
        <begin position="1"/>
        <end position="19"/>
    </location>
</feature>
<evidence type="ECO:0000256" key="1">
    <source>
        <dbReference type="SAM" id="SignalP"/>
    </source>
</evidence>
<organism evidence="2 3">
    <name type="scientific">Halpernia frigidisoli</name>
    <dbReference type="NCBI Taxonomy" id="1125876"/>
    <lineage>
        <taxon>Bacteria</taxon>
        <taxon>Pseudomonadati</taxon>
        <taxon>Bacteroidota</taxon>
        <taxon>Flavobacteriia</taxon>
        <taxon>Flavobacteriales</taxon>
        <taxon>Weeksellaceae</taxon>
        <taxon>Chryseobacterium group</taxon>
        <taxon>Halpernia</taxon>
    </lineage>
</organism>
<dbReference type="Proteomes" id="UP000198931">
    <property type="component" value="Unassembled WGS sequence"/>
</dbReference>
<accession>A0A1I3DKE0</accession>
<dbReference type="RefSeq" id="WP_090078604.1">
    <property type="nucleotide sequence ID" value="NZ_FOQT01000001.1"/>
</dbReference>
<gene>
    <name evidence="2" type="ORF">SAMN05443292_0534</name>
</gene>
<dbReference type="OrthoDB" id="1259773at2"/>
<keyword evidence="1" id="KW-0732">Signal</keyword>
<feature type="chain" id="PRO_5011750433" evidence="1">
    <location>
        <begin position="20"/>
        <end position="145"/>
    </location>
</feature>